<organism evidence="1 2">
    <name type="scientific">Fructobacillus papyrifericola</name>
    <dbReference type="NCBI Taxonomy" id="2713172"/>
    <lineage>
        <taxon>Bacteria</taxon>
        <taxon>Bacillati</taxon>
        <taxon>Bacillota</taxon>
        <taxon>Bacilli</taxon>
        <taxon>Lactobacillales</taxon>
        <taxon>Lactobacillaceae</taxon>
        <taxon>Fructobacillus</taxon>
    </lineage>
</organism>
<reference evidence="1 2" key="1">
    <citation type="submission" date="2020-02" db="EMBL/GenBank/DDBJ databases">
        <title>Fructobacillus sp. isolated from paper mulberry of Taiwan.</title>
        <authorList>
            <person name="Lin S.-T."/>
        </authorList>
    </citation>
    <scope>NUCLEOTIDE SEQUENCE [LARGE SCALE GENOMIC DNA]</scope>
    <source>
        <strain evidence="1 2">M1-21</strain>
    </source>
</reference>
<keyword evidence="2" id="KW-1185">Reference proteome</keyword>
<comment type="caution">
    <text evidence="1">The sequence shown here is derived from an EMBL/GenBank/DDBJ whole genome shotgun (WGS) entry which is preliminary data.</text>
</comment>
<dbReference type="RefSeq" id="WP_213792979.1">
    <property type="nucleotide sequence ID" value="NZ_JAAMFJ010000002.1"/>
</dbReference>
<accession>A0ABS5QVU2</accession>
<dbReference type="EMBL" id="JAAMFJ010000002">
    <property type="protein sequence ID" value="MBS9336419.1"/>
    <property type="molecule type" value="Genomic_DNA"/>
</dbReference>
<evidence type="ECO:0000313" key="2">
    <source>
        <dbReference type="Proteomes" id="UP000735205"/>
    </source>
</evidence>
<proteinExistence type="predicted"/>
<sequence>MLVQVLQAFTSVTKEVAEVFAGSFKDTMRIVVSPYNHIVNAKNGSDYKSQSYLSKSDDDKLYGDWVSVDEDLRKTIKNYGR</sequence>
<dbReference type="Proteomes" id="UP000735205">
    <property type="component" value="Unassembled WGS sequence"/>
</dbReference>
<protein>
    <submittedName>
        <fullName evidence="1">Uncharacterized protein</fullName>
    </submittedName>
</protein>
<gene>
    <name evidence="1" type="ORF">G6R28_04120</name>
</gene>
<evidence type="ECO:0000313" key="1">
    <source>
        <dbReference type="EMBL" id="MBS9336419.1"/>
    </source>
</evidence>
<name>A0ABS5QVU2_9LACO</name>